<reference evidence="3 4" key="1">
    <citation type="submission" date="2015-01" db="EMBL/GenBank/DDBJ databases">
        <title>Evolution of Trichinella species and genotypes.</title>
        <authorList>
            <person name="Korhonen P.K."/>
            <person name="Edoardo P."/>
            <person name="Giuseppe L.R."/>
            <person name="Gasser R.B."/>
        </authorList>
    </citation>
    <scope>NUCLEOTIDE SEQUENCE [LARGE SCALE GENOMIC DNA]</scope>
    <source>
        <strain evidence="3">ISS3</strain>
    </source>
</reference>
<dbReference type="SUPFAM" id="SSF46942">
    <property type="entry name" value="Elongation factor TFIIS domain 2"/>
    <property type="match status" value="1"/>
</dbReference>
<evidence type="ECO:0000256" key="1">
    <source>
        <dbReference type="SAM" id="MobiDB-lite"/>
    </source>
</evidence>
<dbReference type="GO" id="GO:0005634">
    <property type="term" value="C:nucleus"/>
    <property type="evidence" value="ECO:0007669"/>
    <property type="project" value="TreeGrafter"/>
</dbReference>
<dbReference type="Proteomes" id="UP000054776">
    <property type="component" value="Unassembled WGS sequence"/>
</dbReference>
<name>A0A0V1BLE2_TRISP</name>
<organism evidence="3 4">
    <name type="scientific">Trichinella spiralis</name>
    <name type="common">Trichina worm</name>
    <dbReference type="NCBI Taxonomy" id="6334"/>
    <lineage>
        <taxon>Eukaryota</taxon>
        <taxon>Metazoa</taxon>
        <taxon>Ecdysozoa</taxon>
        <taxon>Nematoda</taxon>
        <taxon>Enoplea</taxon>
        <taxon>Dorylaimia</taxon>
        <taxon>Trichinellida</taxon>
        <taxon>Trichinellidae</taxon>
        <taxon>Trichinella</taxon>
    </lineage>
</organism>
<dbReference type="Pfam" id="PF07744">
    <property type="entry name" value="SPOC"/>
    <property type="match status" value="1"/>
</dbReference>
<accession>A0A0V1BLE2</accession>
<dbReference type="InterPro" id="IPR012921">
    <property type="entry name" value="SPOC_C"/>
</dbReference>
<evidence type="ECO:0000313" key="4">
    <source>
        <dbReference type="Proteomes" id="UP000054776"/>
    </source>
</evidence>
<dbReference type="GO" id="GO:0006351">
    <property type="term" value="P:DNA-templated transcription"/>
    <property type="evidence" value="ECO:0007669"/>
    <property type="project" value="InterPro"/>
</dbReference>
<gene>
    <name evidence="3" type="primary">Dido1</name>
    <name evidence="3" type="ORF">T01_4756</name>
</gene>
<feature type="region of interest" description="Disordered" evidence="1">
    <location>
        <begin position="1257"/>
        <end position="1295"/>
    </location>
</feature>
<proteinExistence type="predicted"/>
<comment type="caution">
    <text evidence="3">The sequence shown here is derived from an EMBL/GenBank/DDBJ whole genome shotgun (WGS) entry which is preliminary data.</text>
</comment>
<dbReference type="eggNOG" id="KOG1634">
    <property type="taxonomic scope" value="Eukaryota"/>
</dbReference>
<feature type="compositionally biased region" description="Pro residues" evidence="1">
    <location>
        <begin position="1262"/>
        <end position="1276"/>
    </location>
</feature>
<dbReference type="PANTHER" id="PTHR11477:SF51">
    <property type="entry name" value="PROTEIN PARTNER OF SNF, ISOFORM B"/>
    <property type="match status" value="1"/>
</dbReference>
<dbReference type="OrthoDB" id="1884872at2759"/>
<evidence type="ECO:0000313" key="3">
    <source>
        <dbReference type="EMBL" id="KRY37750.1"/>
    </source>
</evidence>
<feature type="domain" description="Spen paralogue and orthologue SPOC C-terminal" evidence="2">
    <location>
        <begin position="968"/>
        <end position="1112"/>
    </location>
</feature>
<dbReference type="InterPro" id="IPR036575">
    <property type="entry name" value="TFIIS_cen_dom_sf"/>
</dbReference>
<dbReference type="EMBL" id="JYDH01000031">
    <property type="protein sequence ID" value="KRY37750.1"/>
    <property type="molecule type" value="Genomic_DNA"/>
</dbReference>
<dbReference type="STRING" id="6334.A0A0V1BLE2"/>
<feature type="compositionally biased region" description="Pro residues" evidence="1">
    <location>
        <begin position="1338"/>
        <end position="1349"/>
    </location>
</feature>
<dbReference type="PANTHER" id="PTHR11477">
    <property type="entry name" value="TRANSCRIPTION FACTOR S-II ZINC FINGER DOMAIN-CONTAINING PROTEIN"/>
    <property type="match status" value="1"/>
</dbReference>
<dbReference type="InParanoid" id="A0A0V1BLE2"/>
<protein>
    <submittedName>
        <fullName evidence="3">Death-inducer obliterator 1</fullName>
    </submittedName>
</protein>
<dbReference type="CDD" id="cd21538">
    <property type="entry name" value="SPOC_TFIIS"/>
    <property type="match status" value="1"/>
</dbReference>
<evidence type="ECO:0000259" key="2">
    <source>
        <dbReference type="Pfam" id="PF07744"/>
    </source>
</evidence>
<sequence length="1408" mass="155849">MKRDCQLQYAAFVITVRMHRYNLSDTVVNFVRAIFLMFYRCVFVATVRMNNCIGGIFLLIVMADKTDVVPNSASAMPVRSRDQCDGYCDDEHENNNTSNNYREFMGADSSPYVDVGLQSLLLHPPLDADKIPYSSPVSVLSHPVISMEMDERSREDLNLLNSSYDSIIDSFVEKDNFNFPAENGHRNESPVLDSLIEDYENFDVNVFTKMLESVDSDSPSNGTPTRLENMCDLRLKVDDESDNSFSVDDVANREEREDQEVVANFDSFSADDAPNQGDQKNQELIANLDTFAVDDVANEEKHEDQDDIANLDTFAVDDIANEEKHKDQVVVVANLETEKSPSSSLPASTVLENAESQSEVNANEKKCGFSFDNPPHLINERKDRSFLASCCRLEWTKFFQKNGEFVKNLLSRSKGSTTTTTTTSKVEDKMQKSQTNYAENAQNYSEDECNKMNSESCCAKNNNGISVGGVSLVAGQRAVCRLCEKEVAMSRTIGCLECKQRIHRPGGNYPCTDQVIVRVDKKYVCPLCGVVNKLPKSARIPCSKLQNDVEKKSAVVKSICIWCRKTFDHVGVEKLLYCSHVCIDSVVNAVGIALEWKQKERVILANATGEKPLAPKLKNLSEVLRKERSYWPVLDGSDVGMIESLLVRLPDTIEALVSGLNEASKRVLYRNKDMTLPAQTLPNDELQELAGSADQMTNKAEYKEHAGRKHKCAYDDDEDMGICAEKRLKMQNNDQLNEKNVTFEEMEMQGEQKSHSASAKQENLAVERLCDVGTDGKESQNANSMELTRKTRVAVRKFLRDMLAKQADSLFISMDYETIKQISLTIDNEVYDRSELCFEKYRSHMRALSRVANAQHSRLWQMLFSGDLSVSQLIQYSLEEFEKRGCLKQRTAAAVPLNRDGRSSAAQVTDAVEEHGQNNNFTPQIVTSEQQQEAVLEFTGSQTNVSEKVCPLNNAKTRISVSSSKMIIEELWKGTLMLNDLTLVASMLPVSGPTHLVRNEIAPQLKLIGQTAKENILNYLREIRDFKGTDLILVRFAEPVLLNHRKCYHDLCCTMSRKNIFYVVDKNSMPWFKDFYVMDLAAKEPVNDVLLPFDGPGVPDTGRDMLLGAIVRIKENYPPLSSSSALSLPVQPSAGFGYDQSHEDDITEKLHPTIGNVQAENVALTPLMTNGADMARFPAPVVNNSGNVGGGGMLNSLLPLIAAQDPATASQVQQILSCSPDPAAMENTLLSLASYLSQAQQMGSGAAASVIMQPVRAHLSTHPPPPPPPPPPPAPPQTVLSGVQHPYTVPPAGMISSVPPPPPPVCAAQLPRVTIPPPCLPVPTALPFTMLPPPMGPVPPQQSLPPPQSSIPSMAIRPPPPASHLLPGRFFHGRHGYVQGMSAVRLSNNVNLNNASGNNSRKEKNESV</sequence>
<keyword evidence="4" id="KW-1185">Reference proteome</keyword>
<feature type="region of interest" description="Disordered" evidence="1">
    <location>
        <begin position="1338"/>
        <end position="1361"/>
    </location>
</feature>